<name>A0A510UP81_9CELL</name>
<evidence type="ECO:0000313" key="1">
    <source>
        <dbReference type="EMBL" id="GEK16467.1"/>
    </source>
</evidence>
<gene>
    <name evidence="1" type="ORF">CPE01_02000</name>
</gene>
<dbReference type="EMBL" id="BJUA01000001">
    <property type="protein sequence ID" value="GEK16467.1"/>
    <property type="molecule type" value="Genomic_DNA"/>
</dbReference>
<keyword evidence="2" id="KW-1185">Reference proteome</keyword>
<proteinExistence type="predicted"/>
<sequence length="214" mass="21832">MGTLLSPTGWVRTILSMCGGWDPLTEALKGLSGDWNAVAQAARGYQALDTFLDEVATELSVETRKVLADWEGNAANACDSYMVGTLVPALTELSTAVRNVGDQYQAVAVGMHRTAMVANDAINFAIDWIIYTAAIAAATAASSWTVVGGIAGGAATAAAVVQTIRAISSASTALSAGQVVIDAAAGFIPGYLGAIHGFADVALPAAYDHPGATR</sequence>
<dbReference type="AlphaFoldDB" id="A0A510UP81"/>
<protein>
    <submittedName>
        <fullName evidence="1">Uncharacterized protein</fullName>
    </submittedName>
</protein>
<reference evidence="1 2" key="1">
    <citation type="submission" date="2019-07" db="EMBL/GenBank/DDBJ databases">
        <title>Whole genome shotgun sequence of Cellulomonas persica NBRC 101101.</title>
        <authorList>
            <person name="Hosoyama A."/>
            <person name="Uohara A."/>
            <person name="Ohji S."/>
            <person name="Ichikawa N."/>
        </authorList>
    </citation>
    <scope>NUCLEOTIDE SEQUENCE [LARGE SCALE GENOMIC DNA]</scope>
    <source>
        <strain evidence="1 2">NBRC 101101</strain>
    </source>
</reference>
<evidence type="ECO:0000313" key="2">
    <source>
        <dbReference type="Proteomes" id="UP000321386"/>
    </source>
</evidence>
<comment type="caution">
    <text evidence="1">The sequence shown here is derived from an EMBL/GenBank/DDBJ whole genome shotgun (WGS) entry which is preliminary data.</text>
</comment>
<accession>A0A510UP81</accession>
<organism evidence="1 2">
    <name type="scientific">Cellulomonas persica</name>
    <dbReference type="NCBI Taxonomy" id="76861"/>
    <lineage>
        <taxon>Bacteria</taxon>
        <taxon>Bacillati</taxon>
        <taxon>Actinomycetota</taxon>
        <taxon>Actinomycetes</taxon>
        <taxon>Micrococcales</taxon>
        <taxon>Cellulomonadaceae</taxon>
        <taxon>Cellulomonas</taxon>
    </lineage>
</organism>
<dbReference type="SUPFAM" id="SSF140453">
    <property type="entry name" value="EsxAB dimer-like"/>
    <property type="match status" value="1"/>
</dbReference>
<dbReference type="Proteomes" id="UP000321386">
    <property type="component" value="Unassembled WGS sequence"/>
</dbReference>
<dbReference type="InterPro" id="IPR036689">
    <property type="entry name" value="ESAT-6-like_sf"/>
</dbReference>